<evidence type="ECO:0000256" key="1">
    <source>
        <dbReference type="SAM" id="MobiDB-lite"/>
    </source>
</evidence>
<feature type="compositionally biased region" description="Low complexity" evidence="1">
    <location>
        <begin position="484"/>
        <end position="502"/>
    </location>
</feature>
<keyword evidence="3" id="KW-1185">Reference proteome</keyword>
<feature type="region of interest" description="Disordered" evidence="1">
    <location>
        <begin position="1"/>
        <end position="100"/>
    </location>
</feature>
<feature type="region of interest" description="Disordered" evidence="1">
    <location>
        <begin position="965"/>
        <end position="991"/>
    </location>
</feature>
<feature type="compositionally biased region" description="Low complexity" evidence="1">
    <location>
        <begin position="1607"/>
        <end position="1627"/>
    </location>
</feature>
<protein>
    <submittedName>
        <fullName evidence="2">Uncharacterized protein</fullName>
    </submittedName>
</protein>
<evidence type="ECO:0000313" key="3">
    <source>
        <dbReference type="Proteomes" id="UP000612055"/>
    </source>
</evidence>
<accession>A0A835XF87</accession>
<sequence length="1627" mass="158036">MVTQYEKPGWLVPRSASQGGHSAPPPKPAQALKVEHPSLLVAWPEDGSEPPEHRLQALLQHQGSGRRGQDGEVPSPSRGPQPSASPVTTPRAQSARPADYRLGASVGSALCAAPAGAASRREAGLSPVSASGGFPAGGTLGSPPGRHRPASSVPSPSSAGGGGPGSQPLPTQSPAEPPIASAERPPSVSHSEPAPESPSGPKRAISGRGGPGPTAQLSSPSLLRPPELLRLEVQPSAAAASASGSAGGAGGVVVVSQAPLPASGSGGRESGPGQGPSASLGLPPGSLRQLSMQRSSLRLLPDGEREREAEAQAQAQGGGAAAEAQQGGGGGGGGHGARGAPPVLRLAVAQLGGASAAPSPPSAATSTISIPAGARLQRSPSGPHGTSPTSTALSLTTAPTHAPSLPVPGLPSFLGAPVVLDSQPHAGHSGSLAPAFSRSASGAERGPHGGPLPAPGAAASTTPGGAAGIDSGAASRTRYLHIGSTSHRSNASRNSNGSSFRRSGSYFRVREAVPEAVFDNVPGLQASRGLQPPPSHPGGVPDLGPPPSAQPLLLSVAPAGQAQGHRNGQDLASAAAFGSAVGGSHYGAGGGGGGIAALLTSGGSSPMSGTLSGGALPGAYLSSGATHGGGASPANWLRRSEAVPPPDLLPILPKPPPMGMDHVVAASGTVAATVSLAWPGAADGAVGGAGAGGRPASPLNDVPGAAAMAAAAAADADSQSGSDELSESPSPERISPPTRPAAVTRATFKTQSKLRLLHMGLPMFGLGGGGGDSPSAAAAAASEQEAVLAMLGSTRMLSSVLTATAGPARLGHAGGGSGSGDGAIHGPRDPNYDPTAHIPPIPESMAWARAPSTSGSGHSGGVAGLMGGTRMGSTVFSPPPTAAAMAKLSGMRHRRHASARPASDRASQPDLALLSKRSGTTVVVTPDGRTVQLTATPPLPPPSGTDALELASTDELVPAVNGHVAPRHHWQRSPSALAAVGSSGGSGSAFARERSSAVATVAGESSDDGNTEDGAAAGVGPAAFARRAKSFRALGPGKPSGALSGPSSGRPSGGSMPGASAVASSASQHREQQQQRDSGASLRRHASMPTRRGMLGSGSGAPPPLHTTASGSGPGAAAPHTPPGHKHSFFAGLSGLLKRAFTIRPSAPDAPQPLPPRVPTPPGPAPTLGSNTSAGGAPPPNSSWHGSDSWLVHGDWQGDETGPTFSTTNRERPLSDQQQPSTPSGTGRAGPGPVECNSWGPDAAASSVAPSSAQVTITPTASRKMLASQKSFLKHSAVLGWVQQMEHADALAAAGGSGGGGSRSLAATAAGGGSGGTGFAGESDSGDMMPPLDSRKSGGGGGGAAGGGALARLHSLQALLASGGGALTCDAVVAFEDGDGANVGRRRRSNRDSFRRRGSQAESEETDEDGTHGSGQRRRTSQSQGVGAHRPGPSSAQPWDPTRPMSPPSAGGWVAPTHAVGSAADGRASPASALHQLLHPGAAHAGHHIPHHAAGVRAGSAGGGSAPLSPAQLGPTSSITSANASAGGAHGESAGGAPSTLLARIGSKLSRGGRRSLVFPSGAGHQDAAPGGGGAGVWSVGEHEEGPGSASAVGGGPISTGGGSAAGDGAAALPAPAGGPARPASHH</sequence>
<reference evidence="2" key="1">
    <citation type="journal article" date="2020" name="bioRxiv">
        <title>Comparative genomics of Chlamydomonas.</title>
        <authorList>
            <person name="Craig R.J."/>
            <person name="Hasan A.R."/>
            <person name="Ness R.W."/>
            <person name="Keightley P.D."/>
        </authorList>
    </citation>
    <scope>NUCLEOTIDE SEQUENCE</scope>
    <source>
        <strain evidence="2">CCAP 11/70</strain>
    </source>
</reference>
<evidence type="ECO:0000313" key="2">
    <source>
        <dbReference type="EMBL" id="KAG2483467.1"/>
    </source>
</evidence>
<feature type="compositionally biased region" description="Gly residues" evidence="1">
    <location>
        <begin position="1310"/>
        <end position="1319"/>
    </location>
</feature>
<feature type="compositionally biased region" description="Gly residues" evidence="1">
    <location>
        <begin position="264"/>
        <end position="274"/>
    </location>
</feature>
<feature type="compositionally biased region" description="Low complexity" evidence="1">
    <location>
        <begin position="1057"/>
        <end position="1067"/>
    </location>
</feature>
<feature type="compositionally biased region" description="Basic and acidic residues" evidence="1">
    <location>
        <begin position="301"/>
        <end position="310"/>
    </location>
</feature>
<feature type="compositionally biased region" description="Low complexity" evidence="1">
    <location>
        <begin position="1106"/>
        <end position="1119"/>
    </location>
</feature>
<feature type="compositionally biased region" description="Low complexity" evidence="1">
    <location>
        <begin position="286"/>
        <end position="300"/>
    </location>
</feature>
<dbReference type="OrthoDB" id="553059at2759"/>
<feature type="compositionally biased region" description="Gly residues" evidence="1">
    <location>
        <begin position="1593"/>
        <end position="1606"/>
    </location>
</feature>
<feature type="region of interest" description="Disordered" evidence="1">
    <location>
        <begin position="257"/>
        <end position="471"/>
    </location>
</feature>
<feature type="compositionally biased region" description="Gly residues" evidence="1">
    <location>
        <begin position="316"/>
        <end position="337"/>
    </location>
</feature>
<feature type="region of interest" description="Disordered" evidence="1">
    <location>
        <begin position="523"/>
        <end position="552"/>
    </location>
</feature>
<dbReference type="EMBL" id="JAEHOE010000175">
    <property type="protein sequence ID" value="KAG2483467.1"/>
    <property type="molecule type" value="Genomic_DNA"/>
</dbReference>
<feature type="compositionally biased region" description="Low complexity" evidence="1">
    <location>
        <begin position="217"/>
        <end position="229"/>
    </location>
</feature>
<feature type="region of interest" description="Disordered" evidence="1">
    <location>
        <begin position="483"/>
        <end position="502"/>
    </location>
</feature>
<feature type="region of interest" description="Disordered" evidence="1">
    <location>
        <begin position="1494"/>
        <end position="1539"/>
    </location>
</feature>
<feature type="compositionally biased region" description="Low complexity" evidence="1">
    <location>
        <begin position="353"/>
        <end position="400"/>
    </location>
</feature>
<feature type="region of interest" description="Disordered" evidence="1">
    <location>
        <begin position="1145"/>
        <end position="1254"/>
    </location>
</feature>
<feature type="region of interest" description="Disordered" evidence="1">
    <location>
        <begin position="112"/>
        <end position="229"/>
    </location>
</feature>
<feature type="region of interest" description="Disordered" evidence="1">
    <location>
        <begin position="710"/>
        <end position="744"/>
    </location>
</feature>
<dbReference type="Proteomes" id="UP000612055">
    <property type="component" value="Unassembled WGS sequence"/>
</dbReference>
<feature type="compositionally biased region" description="Low complexity" evidence="1">
    <location>
        <begin position="1032"/>
        <end position="1050"/>
    </location>
</feature>
<gene>
    <name evidence="2" type="ORF">HYH03_017650</name>
</gene>
<feature type="compositionally biased region" description="Pro residues" evidence="1">
    <location>
        <begin position="1148"/>
        <end position="1165"/>
    </location>
</feature>
<proteinExistence type="predicted"/>
<feature type="region of interest" description="Disordered" evidence="1">
    <location>
        <begin position="1292"/>
        <end position="1345"/>
    </location>
</feature>
<feature type="region of interest" description="Disordered" evidence="1">
    <location>
        <begin position="1032"/>
        <end position="1130"/>
    </location>
</feature>
<feature type="region of interest" description="Disordered" evidence="1">
    <location>
        <begin position="1556"/>
        <end position="1627"/>
    </location>
</feature>
<feature type="compositionally biased region" description="Polar residues" evidence="1">
    <location>
        <begin position="1215"/>
        <end position="1225"/>
    </location>
</feature>
<feature type="region of interest" description="Disordered" evidence="1">
    <location>
        <begin position="811"/>
        <end position="921"/>
    </location>
</feature>
<feature type="compositionally biased region" description="Low complexity" evidence="1">
    <location>
        <begin position="727"/>
        <end position="736"/>
    </location>
</feature>
<comment type="caution">
    <text evidence="2">The sequence shown here is derived from an EMBL/GenBank/DDBJ whole genome shotgun (WGS) entry which is preliminary data.</text>
</comment>
<feature type="compositionally biased region" description="Gly residues" evidence="1">
    <location>
        <begin position="857"/>
        <end position="870"/>
    </location>
</feature>
<feature type="region of interest" description="Disordered" evidence="1">
    <location>
        <begin position="1380"/>
        <end position="1468"/>
    </location>
</feature>
<organism evidence="2 3">
    <name type="scientific">Edaphochlamys debaryana</name>
    <dbReference type="NCBI Taxonomy" id="47281"/>
    <lineage>
        <taxon>Eukaryota</taxon>
        <taxon>Viridiplantae</taxon>
        <taxon>Chlorophyta</taxon>
        <taxon>core chlorophytes</taxon>
        <taxon>Chlorophyceae</taxon>
        <taxon>CS clade</taxon>
        <taxon>Chlamydomonadales</taxon>
        <taxon>Chlamydomonadales incertae sedis</taxon>
        <taxon>Edaphochlamys</taxon>
    </lineage>
</organism>
<feature type="compositionally biased region" description="Polar residues" evidence="1">
    <location>
        <begin position="78"/>
        <end position="92"/>
    </location>
</feature>
<name>A0A835XF87_9CHLO</name>
<feature type="compositionally biased region" description="Gly residues" evidence="1">
    <location>
        <begin position="812"/>
        <end position="823"/>
    </location>
</feature>
<feature type="compositionally biased region" description="Low complexity" evidence="1">
    <location>
        <begin position="1243"/>
        <end position="1253"/>
    </location>
</feature>
<feature type="compositionally biased region" description="Low complexity" evidence="1">
    <location>
        <begin position="455"/>
        <end position="471"/>
    </location>
</feature>